<name>E9G3Z1_DAPPU</name>
<dbReference type="KEGG" id="dpx:DAPPUDRAFT_309018"/>
<accession>E9G3Z1</accession>
<gene>
    <name evidence="1" type="ORF">DAPPUDRAFT_309018</name>
</gene>
<dbReference type="Proteomes" id="UP000000305">
    <property type="component" value="Unassembled WGS sequence"/>
</dbReference>
<evidence type="ECO:0000313" key="1">
    <source>
        <dbReference type="EMBL" id="EFX85902.1"/>
    </source>
</evidence>
<organism evidence="1 2">
    <name type="scientific">Daphnia pulex</name>
    <name type="common">Water flea</name>
    <dbReference type="NCBI Taxonomy" id="6669"/>
    <lineage>
        <taxon>Eukaryota</taxon>
        <taxon>Metazoa</taxon>
        <taxon>Ecdysozoa</taxon>
        <taxon>Arthropoda</taxon>
        <taxon>Crustacea</taxon>
        <taxon>Branchiopoda</taxon>
        <taxon>Diplostraca</taxon>
        <taxon>Cladocera</taxon>
        <taxon>Anomopoda</taxon>
        <taxon>Daphniidae</taxon>
        <taxon>Daphnia</taxon>
    </lineage>
</organism>
<evidence type="ECO:0000313" key="2">
    <source>
        <dbReference type="Proteomes" id="UP000000305"/>
    </source>
</evidence>
<dbReference type="HOGENOM" id="CLU_2657014_0_0_1"/>
<keyword evidence="2" id="KW-1185">Reference proteome</keyword>
<dbReference type="AlphaFoldDB" id="E9G3Z1"/>
<dbReference type="EMBL" id="GL732531">
    <property type="protein sequence ID" value="EFX85902.1"/>
    <property type="molecule type" value="Genomic_DNA"/>
</dbReference>
<sequence length="76" mass="9003">MTLMWSQQSGKTSHARPVEKWCKNCQRSTKIAKAVRYTHISTNFFSLFAEELNAQLTHQREAKNKNQNKRHEKQNK</sequence>
<proteinExistence type="predicted"/>
<reference evidence="1 2" key="1">
    <citation type="journal article" date="2011" name="Science">
        <title>The ecoresponsive genome of Daphnia pulex.</title>
        <authorList>
            <person name="Colbourne J.K."/>
            <person name="Pfrender M.E."/>
            <person name="Gilbert D."/>
            <person name="Thomas W.K."/>
            <person name="Tucker A."/>
            <person name="Oakley T.H."/>
            <person name="Tokishita S."/>
            <person name="Aerts A."/>
            <person name="Arnold G.J."/>
            <person name="Basu M.K."/>
            <person name="Bauer D.J."/>
            <person name="Caceres C.E."/>
            <person name="Carmel L."/>
            <person name="Casola C."/>
            <person name="Choi J.H."/>
            <person name="Detter J.C."/>
            <person name="Dong Q."/>
            <person name="Dusheyko S."/>
            <person name="Eads B.D."/>
            <person name="Frohlich T."/>
            <person name="Geiler-Samerotte K.A."/>
            <person name="Gerlach D."/>
            <person name="Hatcher P."/>
            <person name="Jogdeo S."/>
            <person name="Krijgsveld J."/>
            <person name="Kriventseva E.V."/>
            <person name="Kultz D."/>
            <person name="Laforsch C."/>
            <person name="Lindquist E."/>
            <person name="Lopez J."/>
            <person name="Manak J.R."/>
            <person name="Muller J."/>
            <person name="Pangilinan J."/>
            <person name="Patwardhan R.P."/>
            <person name="Pitluck S."/>
            <person name="Pritham E.J."/>
            <person name="Rechtsteiner A."/>
            <person name="Rho M."/>
            <person name="Rogozin I.B."/>
            <person name="Sakarya O."/>
            <person name="Salamov A."/>
            <person name="Schaack S."/>
            <person name="Shapiro H."/>
            <person name="Shiga Y."/>
            <person name="Skalitzky C."/>
            <person name="Smith Z."/>
            <person name="Souvorov A."/>
            <person name="Sung W."/>
            <person name="Tang Z."/>
            <person name="Tsuchiya D."/>
            <person name="Tu H."/>
            <person name="Vos H."/>
            <person name="Wang M."/>
            <person name="Wolf Y.I."/>
            <person name="Yamagata H."/>
            <person name="Yamada T."/>
            <person name="Ye Y."/>
            <person name="Shaw J.R."/>
            <person name="Andrews J."/>
            <person name="Crease T.J."/>
            <person name="Tang H."/>
            <person name="Lucas S.M."/>
            <person name="Robertson H.M."/>
            <person name="Bork P."/>
            <person name="Koonin E.V."/>
            <person name="Zdobnov E.M."/>
            <person name="Grigoriev I.V."/>
            <person name="Lynch M."/>
            <person name="Boore J.L."/>
        </authorList>
    </citation>
    <scope>NUCLEOTIDE SEQUENCE [LARGE SCALE GENOMIC DNA]</scope>
</reference>
<dbReference type="InParanoid" id="E9G3Z1"/>
<protein>
    <submittedName>
        <fullName evidence="1">Uncharacterized protein</fullName>
    </submittedName>
</protein>